<dbReference type="Proteomes" id="UP001234297">
    <property type="component" value="Chromosome 10"/>
</dbReference>
<reference evidence="1 2" key="1">
    <citation type="journal article" date="2022" name="Hortic Res">
        <title>A haplotype resolved chromosomal level avocado genome allows analysis of novel avocado genes.</title>
        <authorList>
            <person name="Nath O."/>
            <person name="Fletcher S.J."/>
            <person name="Hayward A."/>
            <person name="Shaw L.M."/>
            <person name="Masouleh A.K."/>
            <person name="Furtado A."/>
            <person name="Henry R.J."/>
            <person name="Mitter N."/>
        </authorList>
    </citation>
    <scope>NUCLEOTIDE SEQUENCE [LARGE SCALE GENOMIC DNA]</scope>
    <source>
        <strain evidence="2">cv. Hass</strain>
    </source>
</reference>
<proteinExistence type="predicted"/>
<dbReference type="EMBL" id="CM056818">
    <property type="protein sequence ID" value="KAJ8623601.1"/>
    <property type="molecule type" value="Genomic_DNA"/>
</dbReference>
<gene>
    <name evidence="1" type="ORF">MRB53_032130</name>
</gene>
<protein>
    <submittedName>
        <fullName evidence="1">Uncharacterized protein</fullName>
    </submittedName>
</protein>
<keyword evidence="2" id="KW-1185">Reference proteome</keyword>
<accession>A0ACC2KS01</accession>
<organism evidence="1 2">
    <name type="scientific">Persea americana</name>
    <name type="common">Avocado</name>
    <dbReference type="NCBI Taxonomy" id="3435"/>
    <lineage>
        <taxon>Eukaryota</taxon>
        <taxon>Viridiplantae</taxon>
        <taxon>Streptophyta</taxon>
        <taxon>Embryophyta</taxon>
        <taxon>Tracheophyta</taxon>
        <taxon>Spermatophyta</taxon>
        <taxon>Magnoliopsida</taxon>
        <taxon>Magnoliidae</taxon>
        <taxon>Laurales</taxon>
        <taxon>Lauraceae</taxon>
        <taxon>Persea</taxon>
    </lineage>
</organism>
<evidence type="ECO:0000313" key="2">
    <source>
        <dbReference type="Proteomes" id="UP001234297"/>
    </source>
</evidence>
<evidence type="ECO:0000313" key="1">
    <source>
        <dbReference type="EMBL" id="KAJ8623601.1"/>
    </source>
</evidence>
<name>A0ACC2KS01_PERAE</name>
<sequence length="120" mass="14234">MDGIQSSAASVPMMFRLESSFSDHSYMEKRQLFLRSYHFCRKRSVVERIKSSLIRARRVVWIKLRSARRLRRLVWLKVRQGYQSRRRFRFQYRLISRSSPSPPSGTYRGLGGGGTTPVRY</sequence>
<comment type="caution">
    <text evidence="1">The sequence shown here is derived from an EMBL/GenBank/DDBJ whole genome shotgun (WGS) entry which is preliminary data.</text>
</comment>